<sequence>MKEEQLYYSRLIQQFDDLIYRVMHDLQVDDRHLFYDDLTQELRLRLIDIAKQFEGNPFKGEDRYRFTAYARKGLRWYLLDRLRSYQCRQAISQEDLDRKEATLLASSTYSPDQASQANLIAFFEEVKRRLNPEDTLLFWLLFDDSYTMSEIAELLGISRPTLYARKRNLQATLEDLKDLLIN</sequence>
<dbReference type="InterPro" id="IPR014284">
    <property type="entry name" value="RNA_pol_sigma-70_dom"/>
</dbReference>
<dbReference type="SUPFAM" id="SSF88946">
    <property type="entry name" value="Sigma2 domain of RNA polymerase sigma factors"/>
    <property type="match status" value="1"/>
</dbReference>
<keyword evidence="2" id="KW-1185">Reference proteome</keyword>
<evidence type="ECO:0008006" key="3">
    <source>
        <dbReference type="Google" id="ProtNLM"/>
    </source>
</evidence>
<name>A0A347WMB7_9LACT</name>
<proteinExistence type="predicted"/>
<dbReference type="AlphaFoldDB" id="A0A347WMB7"/>
<dbReference type="SUPFAM" id="SSF88659">
    <property type="entry name" value="Sigma3 and sigma4 domains of RNA polymerase sigma factors"/>
    <property type="match status" value="1"/>
</dbReference>
<dbReference type="GO" id="GO:0006352">
    <property type="term" value="P:DNA-templated transcription initiation"/>
    <property type="evidence" value="ECO:0007669"/>
    <property type="project" value="InterPro"/>
</dbReference>
<dbReference type="NCBIfam" id="TIGR02937">
    <property type="entry name" value="sigma70-ECF"/>
    <property type="match status" value="1"/>
</dbReference>
<dbReference type="Proteomes" id="UP000263232">
    <property type="component" value="Chromosome"/>
</dbReference>
<dbReference type="KEGG" id="abae:CL176_09555"/>
<dbReference type="InterPro" id="IPR013325">
    <property type="entry name" value="RNA_pol_sigma_r2"/>
</dbReference>
<dbReference type="Gene3D" id="1.10.10.10">
    <property type="entry name" value="Winged helix-like DNA-binding domain superfamily/Winged helix DNA-binding domain"/>
    <property type="match status" value="1"/>
</dbReference>
<dbReference type="RefSeq" id="WP_118991119.1">
    <property type="nucleotide sequence ID" value="NZ_CP023434.1"/>
</dbReference>
<reference evidence="1 2" key="1">
    <citation type="submission" date="2017-09" db="EMBL/GenBank/DDBJ databases">
        <title>Complete genome sequence of Oxytococcus suis strain ZY16052.</title>
        <authorList>
            <person name="Li F."/>
        </authorList>
    </citation>
    <scope>NUCLEOTIDE SEQUENCE [LARGE SCALE GENOMIC DNA]</scope>
    <source>
        <strain evidence="1 2">ZY16052</strain>
    </source>
</reference>
<organism evidence="1 2">
    <name type="scientific">Suicoccus acidiformans</name>
    <dbReference type="NCBI Taxonomy" id="2036206"/>
    <lineage>
        <taxon>Bacteria</taxon>
        <taxon>Bacillati</taxon>
        <taxon>Bacillota</taxon>
        <taxon>Bacilli</taxon>
        <taxon>Lactobacillales</taxon>
        <taxon>Aerococcaceae</taxon>
        <taxon>Suicoccus</taxon>
    </lineage>
</organism>
<accession>A0A347WMB7</accession>
<dbReference type="InterPro" id="IPR036388">
    <property type="entry name" value="WH-like_DNA-bd_sf"/>
</dbReference>
<dbReference type="InterPro" id="IPR013324">
    <property type="entry name" value="RNA_pol_sigma_r3/r4-like"/>
</dbReference>
<evidence type="ECO:0000313" key="1">
    <source>
        <dbReference type="EMBL" id="AXY26224.1"/>
    </source>
</evidence>
<dbReference type="OrthoDB" id="2248780at2"/>
<dbReference type="GO" id="GO:0003700">
    <property type="term" value="F:DNA-binding transcription factor activity"/>
    <property type="evidence" value="ECO:0007669"/>
    <property type="project" value="InterPro"/>
</dbReference>
<dbReference type="EMBL" id="CP023434">
    <property type="protein sequence ID" value="AXY26224.1"/>
    <property type="molecule type" value="Genomic_DNA"/>
</dbReference>
<gene>
    <name evidence="1" type="ORF">CL176_09555</name>
</gene>
<evidence type="ECO:0000313" key="2">
    <source>
        <dbReference type="Proteomes" id="UP000263232"/>
    </source>
</evidence>
<protein>
    <recommendedName>
        <fullName evidence="3">RNA polymerase sigma-70 region 2 domain-containing protein</fullName>
    </recommendedName>
</protein>